<protein>
    <submittedName>
        <fullName evidence="1">Uncharacterized protein</fullName>
    </submittedName>
</protein>
<reference evidence="1 2" key="1">
    <citation type="journal article" date="2024" name="BMC Genomics">
        <title>De novo assembly and annotation of Popillia japonica's genome with initial clues to its potential as an invasive pest.</title>
        <authorList>
            <person name="Cucini C."/>
            <person name="Boschi S."/>
            <person name="Funari R."/>
            <person name="Cardaioli E."/>
            <person name="Iannotti N."/>
            <person name="Marturano G."/>
            <person name="Paoli F."/>
            <person name="Bruttini M."/>
            <person name="Carapelli A."/>
            <person name="Frati F."/>
            <person name="Nardi F."/>
        </authorList>
    </citation>
    <scope>NUCLEOTIDE SEQUENCE [LARGE SCALE GENOMIC DNA]</scope>
    <source>
        <strain evidence="1">DMR45628</strain>
    </source>
</reference>
<dbReference type="EMBL" id="JASPKY010000418">
    <property type="protein sequence ID" value="KAK9701251.1"/>
    <property type="molecule type" value="Genomic_DNA"/>
</dbReference>
<dbReference type="SUPFAM" id="SSF56219">
    <property type="entry name" value="DNase I-like"/>
    <property type="match status" value="1"/>
</dbReference>
<sequence>MCETGVGCFIKKEYLKYVRNWTAVSERILKVEMELEEAMKTTIITVYGPNEDEQASIKDEFWDQLTEITERSEGRLLIIGDLNGRVDSPSYRIFLQNDNDVISSENVIFDEKLEIEKGYTKVQVHINENHENILEEIHGNDVSSDTICSNRKCTPKSTDFVLEDEIENLSTAMIGEVQDIPISKALQDERWSKAMSEEFESLIKMKTWDLEKVPERVKPLTGLRQCPKNLSL</sequence>
<evidence type="ECO:0000313" key="2">
    <source>
        <dbReference type="Proteomes" id="UP001458880"/>
    </source>
</evidence>
<proteinExistence type="predicted"/>
<dbReference type="AlphaFoldDB" id="A0AAW1JDX5"/>
<comment type="caution">
    <text evidence="1">The sequence shown here is derived from an EMBL/GenBank/DDBJ whole genome shotgun (WGS) entry which is preliminary data.</text>
</comment>
<gene>
    <name evidence="1" type="ORF">QE152_g30741</name>
</gene>
<evidence type="ECO:0000313" key="1">
    <source>
        <dbReference type="EMBL" id="KAK9701251.1"/>
    </source>
</evidence>
<dbReference type="Proteomes" id="UP001458880">
    <property type="component" value="Unassembled WGS sequence"/>
</dbReference>
<dbReference type="Gene3D" id="3.60.10.10">
    <property type="entry name" value="Endonuclease/exonuclease/phosphatase"/>
    <property type="match status" value="1"/>
</dbReference>
<dbReference type="InterPro" id="IPR036691">
    <property type="entry name" value="Endo/exonu/phosph_ase_sf"/>
</dbReference>
<accession>A0AAW1JDX5</accession>
<keyword evidence="2" id="KW-1185">Reference proteome</keyword>
<name>A0AAW1JDX5_POPJA</name>
<organism evidence="1 2">
    <name type="scientific">Popillia japonica</name>
    <name type="common">Japanese beetle</name>
    <dbReference type="NCBI Taxonomy" id="7064"/>
    <lineage>
        <taxon>Eukaryota</taxon>
        <taxon>Metazoa</taxon>
        <taxon>Ecdysozoa</taxon>
        <taxon>Arthropoda</taxon>
        <taxon>Hexapoda</taxon>
        <taxon>Insecta</taxon>
        <taxon>Pterygota</taxon>
        <taxon>Neoptera</taxon>
        <taxon>Endopterygota</taxon>
        <taxon>Coleoptera</taxon>
        <taxon>Polyphaga</taxon>
        <taxon>Scarabaeiformia</taxon>
        <taxon>Scarabaeidae</taxon>
        <taxon>Rutelinae</taxon>
        <taxon>Popillia</taxon>
    </lineage>
</organism>